<protein>
    <submittedName>
        <fullName evidence="2">Uncharacterized protein</fullName>
    </submittedName>
</protein>
<evidence type="ECO:0000313" key="2">
    <source>
        <dbReference type="EMBL" id="KIY66104.1"/>
    </source>
</evidence>
<keyword evidence="1" id="KW-0812">Transmembrane</keyword>
<dbReference type="Proteomes" id="UP000054007">
    <property type="component" value="Unassembled WGS sequence"/>
</dbReference>
<keyword evidence="1" id="KW-1133">Transmembrane helix</keyword>
<feature type="transmembrane region" description="Helical" evidence="1">
    <location>
        <begin position="27"/>
        <end position="48"/>
    </location>
</feature>
<dbReference type="EMBL" id="KN880565">
    <property type="protein sequence ID" value="KIY66104.1"/>
    <property type="molecule type" value="Genomic_DNA"/>
</dbReference>
<keyword evidence="3" id="KW-1185">Reference proteome</keyword>
<proteinExistence type="predicted"/>
<dbReference type="GO" id="GO:0006122">
    <property type="term" value="P:mitochondrial electron transport, ubiquinol to cytochrome c"/>
    <property type="evidence" value="ECO:0007669"/>
    <property type="project" value="InterPro"/>
</dbReference>
<dbReference type="STRING" id="1314674.A0A0D7B7E4"/>
<dbReference type="PANTHER" id="PTHR28254:SF1">
    <property type="entry name" value="CYTOCHROME B-C1 COMPLEX SUBUNIT 10, MITOCHONDRIAL"/>
    <property type="match status" value="1"/>
</dbReference>
<name>A0A0D7B7E4_9AGAR</name>
<dbReference type="AlphaFoldDB" id="A0A0D7B7E4"/>
<dbReference type="PANTHER" id="PTHR28254">
    <property type="entry name" value="CYTOCHROME B-C1 COMPLEX SUBUNIT 10"/>
    <property type="match status" value="1"/>
</dbReference>
<evidence type="ECO:0000256" key="1">
    <source>
        <dbReference type="SAM" id="Phobius"/>
    </source>
</evidence>
<dbReference type="GO" id="GO:0005739">
    <property type="term" value="C:mitochondrion"/>
    <property type="evidence" value="ECO:0007669"/>
    <property type="project" value="GOC"/>
</dbReference>
<dbReference type="InterPro" id="IPR019182">
    <property type="entry name" value="Cytochrome_b-c1_su10_fun"/>
</dbReference>
<keyword evidence="1" id="KW-0472">Membrane</keyword>
<dbReference type="Pfam" id="PF09796">
    <property type="entry name" value="QCR10"/>
    <property type="match status" value="1"/>
</dbReference>
<evidence type="ECO:0000313" key="3">
    <source>
        <dbReference type="Proteomes" id="UP000054007"/>
    </source>
</evidence>
<reference evidence="2 3" key="1">
    <citation type="journal article" date="2015" name="Fungal Genet. Biol.">
        <title>Evolution of novel wood decay mechanisms in Agaricales revealed by the genome sequences of Fistulina hepatica and Cylindrobasidium torrendii.</title>
        <authorList>
            <person name="Floudas D."/>
            <person name="Held B.W."/>
            <person name="Riley R."/>
            <person name="Nagy L.G."/>
            <person name="Koehler G."/>
            <person name="Ransdell A.S."/>
            <person name="Younus H."/>
            <person name="Chow J."/>
            <person name="Chiniquy J."/>
            <person name="Lipzen A."/>
            <person name="Tritt A."/>
            <person name="Sun H."/>
            <person name="Haridas S."/>
            <person name="LaButti K."/>
            <person name="Ohm R.A."/>
            <person name="Kues U."/>
            <person name="Blanchette R.A."/>
            <person name="Grigoriev I.V."/>
            <person name="Minto R.E."/>
            <person name="Hibbett D.S."/>
        </authorList>
    </citation>
    <scope>NUCLEOTIDE SEQUENCE [LARGE SCALE GENOMIC DNA]</scope>
    <source>
        <strain evidence="2 3">FP15055 ss-10</strain>
    </source>
</reference>
<dbReference type="OrthoDB" id="2391627at2759"/>
<sequence length="74" mass="8087">MANHLQFARRSPLSIATSTLRPWSATAAFWGAGAGTAVLFLLSVTPLVKREFLTKIPIMGTHYEDKVPASDKPF</sequence>
<organism evidence="2 3">
    <name type="scientific">Cylindrobasidium torrendii FP15055 ss-10</name>
    <dbReference type="NCBI Taxonomy" id="1314674"/>
    <lineage>
        <taxon>Eukaryota</taxon>
        <taxon>Fungi</taxon>
        <taxon>Dikarya</taxon>
        <taxon>Basidiomycota</taxon>
        <taxon>Agaricomycotina</taxon>
        <taxon>Agaricomycetes</taxon>
        <taxon>Agaricomycetidae</taxon>
        <taxon>Agaricales</taxon>
        <taxon>Marasmiineae</taxon>
        <taxon>Physalacriaceae</taxon>
        <taxon>Cylindrobasidium</taxon>
    </lineage>
</organism>
<accession>A0A0D7B7E4</accession>
<gene>
    <name evidence="2" type="ORF">CYLTODRAFT_455667</name>
</gene>